<sequence length="447" mass="50752">MSPTAILNPRIPNFTPSPISSLYKLSQLQFLNSPPSFPRKTFRSQFPPHSLNFSLQNQFPSPLEDEEHVIGDCIVFEEGIFEDPFVQNSDKNQNKPQNNKNKKSAEIQAENLIPEEWVEVQREINITKKERRKLSQQLEFGQRAERRRLALRPIGNDSNPRGSSIEEYLKAREEKLKQLKPLVLENPDFSEVKRDKNEEKSDADLSESEGESSVSRGSSERVLPRDPRSAVYGGGLEDIAEFFNSGIYEANAAKSPEGPRKLFTKEEKVLLNKRFPDLVPATSAKWQPLHTLAASGEFYLLTSLLKHVVDINVPDKDGLTAIHKAILGKKQAIFNFLLRESANPLIRDKDGATLMHYAVRTASTQMIKILLLYNVDINLQDHDGWTPLHLAVQSRRTDIVRLLLIKGADKTLTNRDGLTPLDICLHSGRDIRTYELIKLLKQLPKVH</sequence>
<dbReference type="InterPro" id="IPR036770">
    <property type="entry name" value="Ankyrin_rpt-contain_sf"/>
</dbReference>
<evidence type="ECO:0000256" key="4">
    <source>
        <dbReference type="SAM" id="MobiDB-lite"/>
    </source>
</evidence>
<reference evidence="5 6" key="1">
    <citation type="journal article" date="2021" name="BMC Genomics">
        <title>Datura genome reveals duplications of psychoactive alkaloid biosynthetic genes and high mutation rate following tissue culture.</title>
        <authorList>
            <person name="Rajewski A."/>
            <person name="Carter-House D."/>
            <person name="Stajich J."/>
            <person name="Litt A."/>
        </authorList>
    </citation>
    <scope>NUCLEOTIDE SEQUENCE [LARGE SCALE GENOMIC DNA]</scope>
    <source>
        <strain evidence="5">AR-01</strain>
    </source>
</reference>
<dbReference type="InterPro" id="IPR002110">
    <property type="entry name" value="Ankyrin_rpt"/>
</dbReference>
<feature type="region of interest" description="Disordered" evidence="4">
    <location>
        <begin position="85"/>
        <end position="107"/>
    </location>
</feature>
<feature type="region of interest" description="Disordered" evidence="4">
    <location>
        <begin position="187"/>
        <end position="229"/>
    </location>
</feature>
<keyword evidence="6" id="KW-1185">Reference proteome</keyword>
<feature type="repeat" description="ANK" evidence="3">
    <location>
        <begin position="350"/>
        <end position="382"/>
    </location>
</feature>
<dbReference type="Gene3D" id="1.25.40.20">
    <property type="entry name" value="Ankyrin repeat-containing domain"/>
    <property type="match status" value="2"/>
</dbReference>
<keyword evidence="2 3" id="KW-0040">ANK repeat</keyword>
<evidence type="ECO:0008006" key="7">
    <source>
        <dbReference type="Google" id="ProtNLM"/>
    </source>
</evidence>
<dbReference type="PROSITE" id="PS50088">
    <property type="entry name" value="ANK_REPEAT"/>
    <property type="match status" value="3"/>
</dbReference>
<dbReference type="Pfam" id="PF12796">
    <property type="entry name" value="Ank_2"/>
    <property type="match status" value="1"/>
</dbReference>
<gene>
    <name evidence="5" type="ORF">HAX54_019392</name>
</gene>
<evidence type="ECO:0000313" key="6">
    <source>
        <dbReference type="Proteomes" id="UP000823775"/>
    </source>
</evidence>
<feature type="repeat" description="ANK" evidence="3">
    <location>
        <begin position="383"/>
        <end position="415"/>
    </location>
</feature>
<organism evidence="5 6">
    <name type="scientific">Datura stramonium</name>
    <name type="common">Jimsonweed</name>
    <name type="synonym">Common thornapple</name>
    <dbReference type="NCBI Taxonomy" id="4076"/>
    <lineage>
        <taxon>Eukaryota</taxon>
        <taxon>Viridiplantae</taxon>
        <taxon>Streptophyta</taxon>
        <taxon>Embryophyta</taxon>
        <taxon>Tracheophyta</taxon>
        <taxon>Spermatophyta</taxon>
        <taxon>Magnoliopsida</taxon>
        <taxon>eudicotyledons</taxon>
        <taxon>Gunneridae</taxon>
        <taxon>Pentapetalae</taxon>
        <taxon>asterids</taxon>
        <taxon>lamiids</taxon>
        <taxon>Solanales</taxon>
        <taxon>Solanaceae</taxon>
        <taxon>Solanoideae</taxon>
        <taxon>Datureae</taxon>
        <taxon>Datura</taxon>
    </lineage>
</organism>
<evidence type="ECO:0000256" key="3">
    <source>
        <dbReference type="PROSITE-ProRule" id="PRU00023"/>
    </source>
</evidence>
<dbReference type="PANTHER" id="PTHR24203">
    <property type="entry name" value="ANKYRIN REPEAT FAMILY PROTEIN"/>
    <property type="match status" value="1"/>
</dbReference>
<feature type="compositionally biased region" description="Basic and acidic residues" evidence="4">
    <location>
        <begin position="218"/>
        <end position="228"/>
    </location>
</feature>
<proteinExistence type="predicted"/>
<dbReference type="PANTHER" id="PTHR24203:SF86">
    <property type="entry name" value="PROTEASOME 26S SUBUNIT, NON-ATPASE 10"/>
    <property type="match status" value="1"/>
</dbReference>
<accession>A0ABS8UQP7</accession>
<dbReference type="EMBL" id="JACEIK010002359">
    <property type="protein sequence ID" value="MCD9560663.1"/>
    <property type="molecule type" value="Genomic_DNA"/>
</dbReference>
<feature type="compositionally biased region" description="Basic and acidic residues" evidence="4">
    <location>
        <begin position="190"/>
        <end position="203"/>
    </location>
</feature>
<evidence type="ECO:0000313" key="5">
    <source>
        <dbReference type="EMBL" id="MCD9560663.1"/>
    </source>
</evidence>
<dbReference type="SMART" id="SM00248">
    <property type="entry name" value="ANK"/>
    <property type="match status" value="5"/>
</dbReference>
<dbReference type="PROSITE" id="PS50297">
    <property type="entry name" value="ANK_REP_REGION"/>
    <property type="match status" value="2"/>
</dbReference>
<evidence type="ECO:0000256" key="2">
    <source>
        <dbReference type="ARBA" id="ARBA00023043"/>
    </source>
</evidence>
<name>A0ABS8UQP7_DATST</name>
<dbReference type="Proteomes" id="UP000823775">
    <property type="component" value="Unassembled WGS sequence"/>
</dbReference>
<protein>
    <recommendedName>
        <fullName evidence="7">Ankyrin repeat domain-containing protein, chloroplastic</fullName>
    </recommendedName>
</protein>
<dbReference type="Pfam" id="PF13637">
    <property type="entry name" value="Ank_4"/>
    <property type="match status" value="1"/>
</dbReference>
<evidence type="ECO:0000256" key="1">
    <source>
        <dbReference type="ARBA" id="ARBA00022737"/>
    </source>
</evidence>
<comment type="caution">
    <text evidence="5">The sequence shown here is derived from an EMBL/GenBank/DDBJ whole genome shotgun (WGS) entry which is preliminary data.</text>
</comment>
<feature type="repeat" description="ANK" evidence="3">
    <location>
        <begin position="317"/>
        <end position="349"/>
    </location>
</feature>
<keyword evidence="1" id="KW-0677">Repeat</keyword>
<dbReference type="SUPFAM" id="SSF48403">
    <property type="entry name" value="Ankyrin repeat"/>
    <property type="match status" value="1"/>
</dbReference>